<dbReference type="Proteomes" id="UP000708208">
    <property type="component" value="Unassembled WGS sequence"/>
</dbReference>
<dbReference type="InterPro" id="IPR040676">
    <property type="entry name" value="DUF5641"/>
</dbReference>
<dbReference type="InterPro" id="IPR008042">
    <property type="entry name" value="Retrotrans_Pao"/>
</dbReference>
<gene>
    <name evidence="2" type="ORF">AFUS01_LOCUS14783</name>
</gene>
<keyword evidence="3" id="KW-1185">Reference proteome</keyword>
<sequence>ICHILFGGEQTKPKKHKVFKIDVQNLKGTYACELTVLDQHVICGRIPRASFSPIVEELESVGISITDWGEEHLDINLLIGADVYGKLLTGKIHPTKFGPVAVETRLGWTVMGKVSPSGPGSDSTLLVTSMIVNDSSITELWKLDTLGITDASDTKSREELEQAAMDYFQATTRKLSDGRYEVSLPWIAGHPELQSNEEVAVKRLLNMTNKLEASDRLASYQQVFDDWLAEGIIEEVPEEELTLPSHYLPHRAVFKDTSETTKVRPVFDASCKFRGGVSLNDCLEKGRNLLELIPKIITGFRMHRHGLISDIEKAFLQISVKKEDRDFLRFLWWKQETMKKYRHCRVVFGVSCSPFLLAATLKMHLENMPKDLEKDARRLLQCLYVDNCVTSIDSLSNLQEFVFGRIMSQGRFNLRGWVWNDPDDAKIEKNKRVSVLGLLWNVKTDVLQLDIRDFEGEEQMPVTKRQILSVAHRLFDPIGFSCPVSLYPKILLQEAWKIKIGWDKELPQDLVQKFVKWREDLPMLSKVQISRWFLKENVSRENWTLHVFTDASKLAYAAVVFLRAVGNEGVSIQLLQAKSRVAPVKSVTIPRLELLGHLLHSRWWEGPEWLQSAPELWPNSDVDVDEKVVAAERKKTIASHVLLEQKMPWYTEYFSKYHKILRLFAWIQRFVFNTLNKGNRRFGDLTVDELSSAELILMKTVQREAFGNSEVKLQGILKQLNAVQDENGIWRLHTKIYMRKDSSLFRSPILLPADHRLVELLIMSVHEELSHCGVQLLMNKVRQKFWITKSRKIIKRVISKCVKCRRFQVKPVEGIPAPLPEDWVRDAYVFEVTGIDLAGPLYLRDKPKSWVVLFTCAVYRAVHFELVSSLSTECFLQSFRRFVGRRGRPKTIYTDNGTNFVGSFNLMKRFDWEKIRSSSWRSSQVLQPISWKFNPPGAPWWGGWWERIVRILKEILRKILGKACLDYEEMVTVVCDCEAVINARPLTYVSEDVEDLVVLSPSLFIQEIHTVGVPDLDNLDSAAFNKRLQYRQKLRDEFRKRFRTEYLGMLQQGKPKGLHYQGIRVGDIVLVGNETFKRLDWLIAIIKEVYPGKQGVVRVVKVKTATGDLIRPIQRLYPLEVCAEDREDLFAPKHLDKKKTAVQESPT</sequence>
<organism evidence="2 3">
    <name type="scientific">Allacma fusca</name>
    <dbReference type="NCBI Taxonomy" id="39272"/>
    <lineage>
        <taxon>Eukaryota</taxon>
        <taxon>Metazoa</taxon>
        <taxon>Ecdysozoa</taxon>
        <taxon>Arthropoda</taxon>
        <taxon>Hexapoda</taxon>
        <taxon>Collembola</taxon>
        <taxon>Symphypleona</taxon>
        <taxon>Sminthuridae</taxon>
        <taxon>Allacma</taxon>
    </lineage>
</organism>
<comment type="caution">
    <text evidence="2">The sequence shown here is derived from an EMBL/GenBank/DDBJ whole genome shotgun (WGS) entry which is preliminary data.</text>
</comment>
<dbReference type="PANTHER" id="PTHR47331">
    <property type="entry name" value="PHD-TYPE DOMAIN-CONTAINING PROTEIN"/>
    <property type="match status" value="1"/>
</dbReference>
<dbReference type="InterPro" id="IPR001584">
    <property type="entry name" value="Integrase_cat-core"/>
</dbReference>
<evidence type="ECO:0000259" key="1">
    <source>
        <dbReference type="PROSITE" id="PS50994"/>
    </source>
</evidence>
<dbReference type="Pfam" id="PF17921">
    <property type="entry name" value="Integrase_H2C2"/>
    <property type="match status" value="1"/>
</dbReference>
<dbReference type="Pfam" id="PF18701">
    <property type="entry name" value="DUF5641"/>
    <property type="match status" value="1"/>
</dbReference>
<feature type="domain" description="Integrase catalytic" evidence="1">
    <location>
        <begin position="814"/>
        <end position="1009"/>
    </location>
</feature>
<protein>
    <recommendedName>
        <fullName evidence="1">Integrase catalytic domain-containing protein</fullName>
    </recommendedName>
</protein>
<dbReference type="InterPro" id="IPR041588">
    <property type="entry name" value="Integrase_H2C2"/>
</dbReference>
<name>A0A8J2JRC6_9HEXA</name>
<dbReference type="AlphaFoldDB" id="A0A8J2JRC6"/>
<dbReference type="Pfam" id="PF05380">
    <property type="entry name" value="Peptidase_A17"/>
    <property type="match status" value="1"/>
</dbReference>
<feature type="non-terminal residue" evidence="2">
    <location>
        <position position="1147"/>
    </location>
</feature>
<dbReference type="PROSITE" id="PS50994">
    <property type="entry name" value="INTEGRASE"/>
    <property type="match status" value="1"/>
</dbReference>
<dbReference type="EMBL" id="CAJVCH010127375">
    <property type="protein sequence ID" value="CAG7725842.1"/>
    <property type="molecule type" value="Genomic_DNA"/>
</dbReference>
<evidence type="ECO:0000313" key="3">
    <source>
        <dbReference type="Proteomes" id="UP000708208"/>
    </source>
</evidence>
<evidence type="ECO:0000313" key="2">
    <source>
        <dbReference type="EMBL" id="CAG7725842.1"/>
    </source>
</evidence>
<proteinExistence type="predicted"/>
<dbReference type="GO" id="GO:0015074">
    <property type="term" value="P:DNA integration"/>
    <property type="evidence" value="ECO:0007669"/>
    <property type="project" value="InterPro"/>
</dbReference>
<accession>A0A8J2JRC6</accession>
<reference evidence="2" key="1">
    <citation type="submission" date="2021-06" db="EMBL/GenBank/DDBJ databases">
        <authorList>
            <person name="Hodson N. C."/>
            <person name="Mongue J. A."/>
            <person name="Jaron S. K."/>
        </authorList>
    </citation>
    <scope>NUCLEOTIDE SEQUENCE</scope>
</reference>
<dbReference type="OrthoDB" id="6775724at2759"/>